<dbReference type="Pfam" id="PF02617">
    <property type="entry name" value="ClpS"/>
    <property type="match status" value="1"/>
</dbReference>
<evidence type="ECO:0000313" key="3">
    <source>
        <dbReference type="EMBL" id="CAI4031867.1"/>
    </source>
</evidence>
<dbReference type="Proteomes" id="UP001179121">
    <property type="component" value="Chromosome"/>
</dbReference>
<proteinExistence type="predicted"/>
<accession>A0AA86MZC5</accession>
<evidence type="ECO:0000259" key="2">
    <source>
        <dbReference type="Pfam" id="PF02617"/>
    </source>
</evidence>
<dbReference type="InterPro" id="IPR014719">
    <property type="entry name" value="Ribosomal_bL12_C/ClpS-like"/>
</dbReference>
<evidence type="ECO:0000313" key="4">
    <source>
        <dbReference type="Proteomes" id="UP001179121"/>
    </source>
</evidence>
<organism evidence="3 4">
    <name type="scientific">Nitrospira tepida</name>
    <dbReference type="NCBI Taxonomy" id="2973512"/>
    <lineage>
        <taxon>Bacteria</taxon>
        <taxon>Pseudomonadati</taxon>
        <taxon>Nitrospirota</taxon>
        <taxon>Nitrospiria</taxon>
        <taxon>Nitrospirales</taxon>
        <taxon>Nitrospiraceae</taxon>
        <taxon>Nitrospira</taxon>
    </lineage>
</organism>
<gene>
    <name evidence="3" type="ORF">DNFV4_02288</name>
</gene>
<dbReference type="SUPFAM" id="SSF54736">
    <property type="entry name" value="ClpS-like"/>
    <property type="match status" value="1"/>
</dbReference>
<dbReference type="EMBL" id="OX365700">
    <property type="protein sequence ID" value="CAI4031867.1"/>
    <property type="molecule type" value="Genomic_DNA"/>
</dbReference>
<reference evidence="3" key="1">
    <citation type="submission" date="2022-10" db="EMBL/GenBank/DDBJ databases">
        <authorList>
            <person name="Koch H."/>
        </authorList>
    </citation>
    <scope>NUCLEOTIDE SEQUENCE</scope>
    <source>
        <strain evidence="3">DNF</strain>
    </source>
</reference>
<sequence length="98" mass="10578">MPSPSTPVATPGTIEHTSTGSSNETEARVVVYNCDCHTYQQVIHIFCTTIPGMTPAKAFELAYKIDHEGQAVVFTGEWKEAEAIAKKIAEAGLRVAVQ</sequence>
<dbReference type="InterPro" id="IPR003769">
    <property type="entry name" value="ClpS_core"/>
</dbReference>
<feature type="domain" description="Adaptor protein ClpS core" evidence="2">
    <location>
        <begin position="25"/>
        <end position="92"/>
    </location>
</feature>
<dbReference type="KEGG" id="nti:DNFV4_02288"/>
<name>A0AA86MZC5_9BACT</name>
<evidence type="ECO:0000256" key="1">
    <source>
        <dbReference type="SAM" id="MobiDB-lite"/>
    </source>
</evidence>
<dbReference type="AlphaFoldDB" id="A0AA86MZC5"/>
<dbReference type="Gene3D" id="3.30.1390.10">
    <property type="match status" value="1"/>
</dbReference>
<keyword evidence="4" id="KW-1185">Reference proteome</keyword>
<protein>
    <submittedName>
        <fullName evidence="3">Adaptor protein</fullName>
    </submittedName>
</protein>
<dbReference type="GO" id="GO:0030163">
    <property type="term" value="P:protein catabolic process"/>
    <property type="evidence" value="ECO:0007669"/>
    <property type="project" value="InterPro"/>
</dbReference>
<dbReference type="RefSeq" id="WP_289268625.1">
    <property type="nucleotide sequence ID" value="NZ_OX365700.1"/>
</dbReference>
<feature type="region of interest" description="Disordered" evidence="1">
    <location>
        <begin position="1"/>
        <end position="23"/>
    </location>
</feature>